<evidence type="ECO:0000313" key="9">
    <source>
        <dbReference type="Proteomes" id="UP000010847"/>
    </source>
</evidence>
<dbReference type="Pfam" id="PF03916">
    <property type="entry name" value="NrfD"/>
    <property type="match status" value="1"/>
</dbReference>
<sequence>MEEIWGWLIVIYLFMGGLGAGAFLTSFAAGRGWIGNSPALQRIGYFISGPIVALGTILLVFDLGQGLKKPWLLIGLLANPRSVMTWGVYILACFIVVALVVGFLTWKKKVVPKGFIYAGAFLALATGTYTGLLVAVITAVPFWNTYLMPVLFVVSALSTGMSITSILSYVLEKGQKTDERRICKIHIGLVGAEVVLLLAIFATMLSGRHGAVGIESAKMILAGSLALPFWILLVGVGLVIPLAVFMMNYKKLSKFKVKVPVKFEVATASSQAEHSGAHVEEIDCSRSLLTVDTGVIIGGFILRFVVIFAALPLWNGVLK</sequence>
<feature type="transmembrane region" description="Helical" evidence="7">
    <location>
        <begin position="83"/>
        <end position="104"/>
    </location>
</feature>
<evidence type="ECO:0000256" key="5">
    <source>
        <dbReference type="ARBA" id="ARBA00022989"/>
    </source>
</evidence>
<dbReference type="PANTHER" id="PTHR34856">
    <property type="entry name" value="PROTEIN NRFD"/>
    <property type="match status" value="1"/>
</dbReference>
<evidence type="ECO:0000256" key="7">
    <source>
        <dbReference type="SAM" id="Phobius"/>
    </source>
</evidence>
<accession>W0EDS7</accession>
<reference evidence="8 9" key="1">
    <citation type="submission" date="2013-12" db="EMBL/GenBank/DDBJ databases">
        <authorList>
            <consortium name="DOE Joint Genome Institute"/>
            <person name="Smidt H."/>
            <person name="Huntemann M."/>
            <person name="Han J."/>
            <person name="Chen A."/>
            <person name="Kyrpides N."/>
            <person name="Mavromatis K."/>
            <person name="Markowitz V."/>
            <person name="Palaniappan K."/>
            <person name="Ivanova N."/>
            <person name="Schaumberg A."/>
            <person name="Pati A."/>
            <person name="Liolios K."/>
            <person name="Nordberg H.P."/>
            <person name="Cantor M.N."/>
            <person name="Hua S.X."/>
            <person name="Woyke T."/>
        </authorList>
    </citation>
    <scope>NUCLEOTIDE SEQUENCE [LARGE SCALE GENOMIC DNA]</scope>
    <source>
        <strain evidence="9">DSM 15288</strain>
    </source>
</reference>
<dbReference type="AlphaFoldDB" id="W0EDS7"/>
<dbReference type="STRING" id="871968.DESME_09300"/>
<dbReference type="EMBL" id="CP007032">
    <property type="protein sequence ID" value="AHF07211.1"/>
    <property type="molecule type" value="Genomic_DNA"/>
</dbReference>
<feature type="transmembrane region" description="Helical" evidence="7">
    <location>
        <begin position="146"/>
        <end position="171"/>
    </location>
</feature>
<dbReference type="eggNOG" id="COG3301">
    <property type="taxonomic scope" value="Bacteria"/>
</dbReference>
<comment type="similarity">
    <text evidence="2">Belongs to the NrfD family.</text>
</comment>
<keyword evidence="5 7" id="KW-1133">Transmembrane helix</keyword>
<dbReference type="InterPro" id="IPR052049">
    <property type="entry name" value="Electron_transfer_protein"/>
</dbReference>
<protein>
    <submittedName>
        <fullName evidence="8">Oxidoreductase</fullName>
    </submittedName>
</protein>
<evidence type="ECO:0000256" key="2">
    <source>
        <dbReference type="ARBA" id="ARBA00008929"/>
    </source>
</evidence>
<dbReference type="KEGG" id="dmt:DESME_09300"/>
<dbReference type="PANTHER" id="PTHR34856:SF2">
    <property type="entry name" value="PROTEIN NRFD"/>
    <property type="match status" value="1"/>
</dbReference>
<dbReference type="HOGENOM" id="CLU_045348_1_0_9"/>
<evidence type="ECO:0000256" key="4">
    <source>
        <dbReference type="ARBA" id="ARBA00022692"/>
    </source>
</evidence>
<comment type="subcellular location">
    <subcellularLocation>
        <location evidence="1">Cell membrane</location>
        <topology evidence="1">Multi-pass membrane protein</topology>
    </subcellularLocation>
</comment>
<dbReference type="RefSeq" id="WP_006718337.1">
    <property type="nucleotide sequence ID" value="NZ_CP007032.1"/>
</dbReference>
<feature type="transmembrane region" description="Helical" evidence="7">
    <location>
        <begin position="116"/>
        <end position="140"/>
    </location>
</feature>
<dbReference type="GO" id="GO:0005886">
    <property type="term" value="C:plasma membrane"/>
    <property type="evidence" value="ECO:0007669"/>
    <property type="project" value="UniProtKB-SubCell"/>
</dbReference>
<proteinExistence type="inferred from homology"/>
<keyword evidence="9" id="KW-1185">Reference proteome</keyword>
<keyword evidence="3" id="KW-1003">Cell membrane</keyword>
<feature type="transmembrane region" description="Helical" evidence="7">
    <location>
        <begin position="295"/>
        <end position="314"/>
    </location>
</feature>
<keyword evidence="4 7" id="KW-0812">Transmembrane</keyword>
<organism evidence="8 9">
    <name type="scientific">Desulfitobacterium metallireducens DSM 15288</name>
    <dbReference type="NCBI Taxonomy" id="871968"/>
    <lineage>
        <taxon>Bacteria</taxon>
        <taxon>Bacillati</taxon>
        <taxon>Bacillota</taxon>
        <taxon>Clostridia</taxon>
        <taxon>Eubacteriales</taxon>
        <taxon>Desulfitobacteriaceae</taxon>
        <taxon>Desulfitobacterium</taxon>
    </lineage>
</organism>
<dbReference type="Gene3D" id="1.20.1630.10">
    <property type="entry name" value="Formate dehydrogenase/DMSO reductase domain"/>
    <property type="match status" value="1"/>
</dbReference>
<dbReference type="Proteomes" id="UP000010847">
    <property type="component" value="Chromosome"/>
</dbReference>
<feature type="transmembrane region" description="Helical" evidence="7">
    <location>
        <begin position="6"/>
        <end position="30"/>
    </location>
</feature>
<evidence type="ECO:0000313" key="8">
    <source>
        <dbReference type="EMBL" id="AHF07211.1"/>
    </source>
</evidence>
<feature type="transmembrane region" description="Helical" evidence="7">
    <location>
        <begin position="183"/>
        <end position="205"/>
    </location>
</feature>
<evidence type="ECO:0000256" key="1">
    <source>
        <dbReference type="ARBA" id="ARBA00004651"/>
    </source>
</evidence>
<evidence type="ECO:0000256" key="6">
    <source>
        <dbReference type="ARBA" id="ARBA00023136"/>
    </source>
</evidence>
<feature type="transmembrane region" description="Helical" evidence="7">
    <location>
        <begin position="42"/>
        <end position="63"/>
    </location>
</feature>
<feature type="transmembrane region" description="Helical" evidence="7">
    <location>
        <begin position="225"/>
        <end position="246"/>
    </location>
</feature>
<dbReference type="OrthoDB" id="9778963at2"/>
<gene>
    <name evidence="8" type="ORF">DESME_09300</name>
</gene>
<evidence type="ECO:0000256" key="3">
    <source>
        <dbReference type="ARBA" id="ARBA00022475"/>
    </source>
</evidence>
<dbReference type="InterPro" id="IPR005614">
    <property type="entry name" value="NrfD-like"/>
</dbReference>
<name>W0EDS7_9FIRM</name>
<keyword evidence="6 7" id="KW-0472">Membrane</keyword>